<name>A0A1D2LPD3_BROTH</name>
<dbReference type="PROSITE" id="PS51354">
    <property type="entry name" value="GLUTAREDOXIN_2"/>
    <property type="match status" value="1"/>
</dbReference>
<dbReference type="RefSeq" id="WP_069126202.1">
    <property type="nucleotide sequence ID" value="NZ_CP023483.1"/>
</dbReference>
<dbReference type="EMBL" id="CP023483">
    <property type="protein sequence ID" value="ATF25790.1"/>
    <property type="molecule type" value="Genomic_DNA"/>
</dbReference>
<dbReference type="STRING" id="2756.BFR44_06925"/>
<dbReference type="PANTHER" id="PTHR34386">
    <property type="entry name" value="GLUTAREDOXIN"/>
    <property type="match status" value="1"/>
</dbReference>
<evidence type="ECO:0000259" key="1">
    <source>
        <dbReference type="Pfam" id="PF00462"/>
    </source>
</evidence>
<dbReference type="GO" id="GO:0045454">
    <property type="term" value="P:cell redox homeostasis"/>
    <property type="evidence" value="ECO:0007669"/>
    <property type="project" value="TreeGrafter"/>
</dbReference>
<dbReference type="GO" id="GO:0009055">
    <property type="term" value="F:electron transfer activity"/>
    <property type="evidence" value="ECO:0007669"/>
    <property type="project" value="TreeGrafter"/>
</dbReference>
<sequence>MTENTQKVIVWSKKGCHYCQDVKDYLTENYIPYTNIDVTENDNLRDVLDAKYGIRYVPVVEIGTGSNDYKAVTDIGIEHLAKALKTKEVI</sequence>
<dbReference type="OrthoDB" id="2192230at2"/>
<dbReference type="SUPFAM" id="SSF52833">
    <property type="entry name" value="Thioredoxin-like"/>
    <property type="match status" value="1"/>
</dbReference>
<accession>A0A1D2LPD3</accession>
<dbReference type="InterPro" id="IPR051548">
    <property type="entry name" value="Grx-like_ET"/>
</dbReference>
<dbReference type="Gene3D" id="3.40.30.10">
    <property type="entry name" value="Glutaredoxin"/>
    <property type="match status" value="1"/>
</dbReference>
<dbReference type="CDD" id="cd02976">
    <property type="entry name" value="NrdH"/>
    <property type="match status" value="1"/>
</dbReference>
<proteinExistence type="predicted"/>
<organism evidence="2 3">
    <name type="scientific">Brochothrix thermosphacta</name>
    <name type="common">Microbacterium thermosphactum</name>
    <dbReference type="NCBI Taxonomy" id="2756"/>
    <lineage>
        <taxon>Bacteria</taxon>
        <taxon>Bacillati</taxon>
        <taxon>Bacillota</taxon>
        <taxon>Bacilli</taxon>
        <taxon>Bacillales</taxon>
        <taxon>Listeriaceae</taxon>
        <taxon>Brochothrix</taxon>
    </lineage>
</organism>
<dbReference type="Pfam" id="PF00462">
    <property type="entry name" value="Glutaredoxin"/>
    <property type="match status" value="1"/>
</dbReference>
<evidence type="ECO:0000313" key="3">
    <source>
        <dbReference type="Proteomes" id="UP000243591"/>
    </source>
</evidence>
<keyword evidence="3" id="KW-1185">Reference proteome</keyword>
<gene>
    <name evidence="2" type="ORF">CNY62_04935</name>
</gene>
<protein>
    <submittedName>
        <fullName evidence="2">Glutaredoxin family protein</fullName>
    </submittedName>
</protein>
<dbReference type="KEGG" id="bths:CNY62_04935"/>
<dbReference type="InterPro" id="IPR002109">
    <property type="entry name" value="Glutaredoxin"/>
</dbReference>
<dbReference type="InterPro" id="IPR036249">
    <property type="entry name" value="Thioredoxin-like_sf"/>
</dbReference>
<reference evidence="2 3" key="1">
    <citation type="submission" date="2017-09" db="EMBL/GenBank/DDBJ databases">
        <title>Complete Genome Sequences of Two Strains of the Meat Spoilage Bacterium Brochothrix thermosphacta Isolated from Ground Chicken.</title>
        <authorList>
            <person name="Paoli G.C."/>
            <person name="Wijey C."/>
            <person name="Chen C.-Y."/>
            <person name="Nguyen L."/>
            <person name="Yan X."/>
            <person name="Irwin P.L."/>
        </authorList>
    </citation>
    <scope>NUCLEOTIDE SEQUENCE [LARGE SCALE GENOMIC DNA]</scope>
    <source>
        <strain evidence="2 3">BI</strain>
    </source>
</reference>
<evidence type="ECO:0000313" key="2">
    <source>
        <dbReference type="EMBL" id="ATF25790.1"/>
    </source>
</evidence>
<feature type="domain" description="Glutaredoxin" evidence="1">
    <location>
        <begin position="8"/>
        <end position="63"/>
    </location>
</feature>
<dbReference type="Proteomes" id="UP000243591">
    <property type="component" value="Chromosome"/>
</dbReference>
<dbReference type="AlphaFoldDB" id="A0A1D2LPD3"/>
<dbReference type="PANTHER" id="PTHR34386:SF1">
    <property type="entry name" value="GLUTAREDOXIN-LIKE PROTEIN NRDH"/>
    <property type="match status" value="1"/>
</dbReference>